<dbReference type="EMBL" id="BGZK01000564">
    <property type="protein sequence ID" value="GBP50378.1"/>
    <property type="molecule type" value="Genomic_DNA"/>
</dbReference>
<gene>
    <name evidence="1" type="ORF">EVAR_32623_1</name>
</gene>
<organism evidence="1 2">
    <name type="scientific">Eumeta variegata</name>
    <name type="common">Bagworm moth</name>
    <name type="synonym">Eumeta japonica</name>
    <dbReference type="NCBI Taxonomy" id="151549"/>
    <lineage>
        <taxon>Eukaryota</taxon>
        <taxon>Metazoa</taxon>
        <taxon>Ecdysozoa</taxon>
        <taxon>Arthropoda</taxon>
        <taxon>Hexapoda</taxon>
        <taxon>Insecta</taxon>
        <taxon>Pterygota</taxon>
        <taxon>Neoptera</taxon>
        <taxon>Endopterygota</taxon>
        <taxon>Lepidoptera</taxon>
        <taxon>Glossata</taxon>
        <taxon>Ditrysia</taxon>
        <taxon>Tineoidea</taxon>
        <taxon>Psychidae</taxon>
        <taxon>Oiketicinae</taxon>
        <taxon>Eumeta</taxon>
    </lineage>
</organism>
<comment type="caution">
    <text evidence="1">The sequence shown here is derived from an EMBL/GenBank/DDBJ whole genome shotgun (WGS) entry which is preliminary data.</text>
</comment>
<reference evidence="1 2" key="1">
    <citation type="journal article" date="2019" name="Commun. Biol.">
        <title>The bagworm genome reveals a unique fibroin gene that provides high tensile strength.</title>
        <authorList>
            <person name="Kono N."/>
            <person name="Nakamura H."/>
            <person name="Ohtoshi R."/>
            <person name="Tomita M."/>
            <person name="Numata K."/>
            <person name="Arakawa K."/>
        </authorList>
    </citation>
    <scope>NUCLEOTIDE SEQUENCE [LARGE SCALE GENOMIC DNA]</scope>
</reference>
<evidence type="ECO:0000313" key="2">
    <source>
        <dbReference type="Proteomes" id="UP000299102"/>
    </source>
</evidence>
<dbReference type="Proteomes" id="UP000299102">
    <property type="component" value="Unassembled WGS sequence"/>
</dbReference>
<protein>
    <submittedName>
        <fullName evidence="1">Uncharacterized protein</fullName>
    </submittedName>
</protein>
<dbReference type="AlphaFoldDB" id="A0A4C1WG66"/>
<accession>A0A4C1WG66</accession>
<sequence>MRARRPVLSARGVNFTARGRRPHRRARTRDLRRPASIYRPRDVYLSVWFYPENVVLGTLFLTDPEIAENSIRLQLHAALSLHYPSTAPSLQSTIVYSIRVGISAMIRWRGAAPANSQPVSKIKNGPLTIPYACVRSITYVKV</sequence>
<name>A0A4C1WG66_EUMVA</name>
<keyword evidence="2" id="KW-1185">Reference proteome</keyword>
<proteinExistence type="predicted"/>
<evidence type="ECO:0000313" key="1">
    <source>
        <dbReference type="EMBL" id="GBP50378.1"/>
    </source>
</evidence>